<comment type="caution">
    <text evidence="1">The sequence shown here is derived from an EMBL/GenBank/DDBJ whole genome shotgun (WGS) entry which is preliminary data.</text>
</comment>
<gene>
    <name evidence="1" type="ORF">FB460_0423</name>
</gene>
<dbReference type="EMBL" id="VFOR01000001">
    <property type="protein sequence ID" value="TQL62639.1"/>
    <property type="molecule type" value="Genomic_DNA"/>
</dbReference>
<sequence>MSFSTFDEWADWVVDGDFDTTLDAALAAGDQAAVVEVFDRAWNEFPGDPATDERLQGFVYRAMGSFQRVDAWDAATRWLPRFEQHYGVEDPSTRFHRGVLAWETGDAQEGRRILAALYDEFGPSAFGRDESYIAVAQGGERPASGEPLNVDAPQVQQIVAELQEAMDAERWDDAIGLCQRALGLLGDEREADGSMWFLAHMGDAYMDKGQWAEARDTFFRATQAPGGMENPYVQLRLGECEYELGNTRAAANGLIAARMQVPDILDEEPPRYRTFLVEQGLIS</sequence>
<accession>A0A542ZQW3</accession>
<dbReference type="Proteomes" id="UP000316196">
    <property type="component" value="Unassembled WGS sequence"/>
</dbReference>
<evidence type="ECO:0000313" key="2">
    <source>
        <dbReference type="Proteomes" id="UP000316196"/>
    </source>
</evidence>
<reference evidence="1 2" key="1">
    <citation type="submission" date="2019-06" db="EMBL/GenBank/DDBJ databases">
        <title>Sequencing the genomes of 1000 actinobacteria strains.</title>
        <authorList>
            <person name="Klenk H.-P."/>
        </authorList>
    </citation>
    <scope>NUCLEOTIDE SEQUENCE [LARGE SCALE GENOMIC DNA]</scope>
    <source>
        <strain evidence="1 2">DSM 8251</strain>
    </source>
</reference>
<dbReference type="AlphaFoldDB" id="A0A542ZQW3"/>
<evidence type="ECO:0008006" key="3">
    <source>
        <dbReference type="Google" id="ProtNLM"/>
    </source>
</evidence>
<organism evidence="1 2">
    <name type="scientific">Propioniferax innocua</name>
    <dbReference type="NCBI Taxonomy" id="1753"/>
    <lineage>
        <taxon>Bacteria</taxon>
        <taxon>Bacillati</taxon>
        <taxon>Actinomycetota</taxon>
        <taxon>Actinomycetes</taxon>
        <taxon>Propionibacteriales</taxon>
        <taxon>Propionibacteriaceae</taxon>
        <taxon>Propioniferax</taxon>
    </lineage>
</organism>
<keyword evidence="2" id="KW-1185">Reference proteome</keyword>
<evidence type="ECO:0000313" key="1">
    <source>
        <dbReference type="EMBL" id="TQL62639.1"/>
    </source>
</evidence>
<proteinExistence type="predicted"/>
<dbReference type="OrthoDB" id="3727045at2"/>
<dbReference type="Gene3D" id="1.25.40.10">
    <property type="entry name" value="Tetratricopeptide repeat domain"/>
    <property type="match status" value="1"/>
</dbReference>
<name>A0A542ZQW3_9ACTN</name>
<protein>
    <recommendedName>
        <fullName evidence="3">Tetratricopeptide repeat protein</fullName>
    </recommendedName>
</protein>
<dbReference type="SUPFAM" id="SSF48452">
    <property type="entry name" value="TPR-like"/>
    <property type="match status" value="1"/>
</dbReference>
<dbReference type="RefSeq" id="WP_142092456.1">
    <property type="nucleotide sequence ID" value="NZ_BAAAMD010000001.1"/>
</dbReference>
<dbReference type="InterPro" id="IPR011990">
    <property type="entry name" value="TPR-like_helical_dom_sf"/>
</dbReference>